<evidence type="ECO:0000256" key="1">
    <source>
        <dbReference type="SAM" id="Phobius"/>
    </source>
</evidence>
<evidence type="ECO:0000313" key="2">
    <source>
        <dbReference type="EMBL" id="PMN93190.1"/>
    </source>
</evidence>
<dbReference type="AlphaFoldDB" id="A0A2N7LCX8"/>
<reference evidence="3" key="1">
    <citation type="submission" date="2016-07" db="EMBL/GenBank/DDBJ databases">
        <title>Nontailed viruses are major unrecognized killers of bacteria in the ocean.</title>
        <authorList>
            <person name="Kauffman K."/>
            <person name="Hussain F."/>
            <person name="Yang J."/>
            <person name="Arevalo P."/>
            <person name="Brown J."/>
            <person name="Cutler M."/>
            <person name="Kelly L."/>
            <person name="Polz M.F."/>
        </authorList>
    </citation>
    <scope>NUCLEOTIDE SEQUENCE [LARGE SCALE GENOMIC DNA]</scope>
    <source>
        <strain evidence="3">10N.261.45.A10</strain>
    </source>
</reference>
<organism evidence="2 3">
    <name type="scientific">Enterovibrio norvegicus</name>
    <dbReference type="NCBI Taxonomy" id="188144"/>
    <lineage>
        <taxon>Bacteria</taxon>
        <taxon>Pseudomonadati</taxon>
        <taxon>Pseudomonadota</taxon>
        <taxon>Gammaproteobacteria</taxon>
        <taxon>Vibrionales</taxon>
        <taxon>Vibrionaceae</taxon>
        <taxon>Enterovibrio</taxon>
    </lineage>
</organism>
<keyword evidence="1" id="KW-0472">Membrane</keyword>
<gene>
    <name evidence="2" type="ORF">BCT23_13875</name>
</gene>
<sequence length="157" mass="17459">MKKYLESTATESLIRILAPVSGVIVAFYLVMLGSEVLALISLVVSILVFWKSKRNLLLKDTRYPSNEINYKNCKKAAVIHGWGTVSDIEMARLEFETAASLGSWGELITILFTSTGIYINSRPSPTKRPSIVTLGKNKLNEQKVVDMLEGRSFTSET</sequence>
<evidence type="ECO:0000313" key="3">
    <source>
        <dbReference type="Proteomes" id="UP000235387"/>
    </source>
</evidence>
<feature type="transmembrane region" description="Helical" evidence="1">
    <location>
        <begin position="36"/>
        <end position="52"/>
    </location>
</feature>
<feature type="transmembrane region" description="Helical" evidence="1">
    <location>
        <begin position="12"/>
        <end position="30"/>
    </location>
</feature>
<accession>A0A2N7LCX8</accession>
<proteinExistence type="predicted"/>
<name>A0A2N7LCX8_9GAMM</name>
<keyword evidence="1" id="KW-0812">Transmembrane</keyword>
<comment type="caution">
    <text evidence="2">The sequence shown here is derived from an EMBL/GenBank/DDBJ whole genome shotgun (WGS) entry which is preliminary data.</text>
</comment>
<keyword evidence="1" id="KW-1133">Transmembrane helix</keyword>
<dbReference type="RefSeq" id="WP_102390581.1">
    <property type="nucleotide sequence ID" value="NZ_MDAL01000015.1"/>
</dbReference>
<dbReference type="EMBL" id="MDAL01000015">
    <property type="protein sequence ID" value="PMN93190.1"/>
    <property type="molecule type" value="Genomic_DNA"/>
</dbReference>
<protein>
    <submittedName>
        <fullName evidence="2">Uncharacterized protein</fullName>
    </submittedName>
</protein>
<dbReference type="Proteomes" id="UP000235387">
    <property type="component" value="Unassembled WGS sequence"/>
</dbReference>